<evidence type="ECO:0000256" key="2">
    <source>
        <dbReference type="ARBA" id="ARBA00007688"/>
    </source>
</evidence>
<name>A0A834I847_RHYFE</name>
<dbReference type="PANTHER" id="PTHR10221:SF9">
    <property type="entry name" value="TRANSCRIPTION INITIATION FACTOR TFIID SUBUNIT 6"/>
    <property type="match status" value="1"/>
</dbReference>
<proteinExistence type="inferred from homology"/>
<dbReference type="Pfam" id="PF02969">
    <property type="entry name" value="TAF"/>
    <property type="match status" value="1"/>
</dbReference>
<dbReference type="GO" id="GO:0000124">
    <property type="term" value="C:SAGA complex"/>
    <property type="evidence" value="ECO:0007669"/>
    <property type="project" value="InterPro"/>
</dbReference>
<feature type="region of interest" description="Disordered" evidence="7">
    <location>
        <begin position="32"/>
        <end position="64"/>
    </location>
</feature>
<keyword evidence="3" id="KW-0805">Transcription regulation</keyword>
<feature type="compositionally biased region" description="Basic and acidic residues" evidence="7">
    <location>
        <begin position="53"/>
        <end position="64"/>
    </location>
</feature>
<gene>
    <name evidence="9" type="ORF">GWI33_018017</name>
</gene>
<comment type="similarity">
    <text evidence="2">Belongs to the TAF6 family.</text>
</comment>
<keyword evidence="4" id="KW-0804">Transcription</keyword>
<dbReference type="AlphaFoldDB" id="A0A834I847"/>
<dbReference type="InterPro" id="IPR004823">
    <property type="entry name" value="TAF_TATA-bd_Histone-like_dom"/>
</dbReference>
<protein>
    <recommendedName>
        <fullName evidence="6">Transcription initiation factor TFIID subunit 6</fullName>
    </recommendedName>
</protein>
<comment type="caution">
    <text evidence="9">The sequence shown here is derived from an EMBL/GenBank/DDBJ whole genome shotgun (WGS) entry which is preliminary data.</text>
</comment>
<dbReference type="Proteomes" id="UP000625711">
    <property type="component" value="Unassembled WGS sequence"/>
</dbReference>
<dbReference type="Gene3D" id="1.10.20.10">
    <property type="entry name" value="Histone, subunit A"/>
    <property type="match status" value="1"/>
</dbReference>
<dbReference type="EMBL" id="JAACXV010014293">
    <property type="protein sequence ID" value="KAF7268917.1"/>
    <property type="molecule type" value="Genomic_DNA"/>
</dbReference>
<evidence type="ECO:0000256" key="5">
    <source>
        <dbReference type="ARBA" id="ARBA00023242"/>
    </source>
</evidence>
<dbReference type="GO" id="GO:0046982">
    <property type="term" value="F:protein heterodimerization activity"/>
    <property type="evidence" value="ECO:0007669"/>
    <property type="project" value="InterPro"/>
</dbReference>
<dbReference type="PANTHER" id="PTHR10221">
    <property type="entry name" value="TRANSCRIPTION INITIATION FACTOR TFIID SUBUNIT 6"/>
    <property type="match status" value="1"/>
</dbReference>
<evidence type="ECO:0000313" key="10">
    <source>
        <dbReference type="Proteomes" id="UP000625711"/>
    </source>
</evidence>
<comment type="subcellular location">
    <subcellularLocation>
        <location evidence="1">Nucleus</location>
    </subcellularLocation>
</comment>
<dbReference type="InterPro" id="IPR009072">
    <property type="entry name" value="Histone-fold"/>
</dbReference>
<dbReference type="OrthoDB" id="6621890at2759"/>
<dbReference type="CDD" id="cd22932">
    <property type="entry name" value="HFD_TAF6L"/>
    <property type="match status" value="1"/>
</dbReference>
<evidence type="ECO:0000256" key="1">
    <source>
        <dbReference type="ARBA" id="ARBA00004123"/>
    </source>
</evidence>
<evidence type="ECO:0000259" key="8">
    <source>
        <dbReference type="Pfam" id="PF02969"/>
    </source>
</evidence>
<sequence length="536" mass="61905">MVAIKLKEFSIFSEYITKTTFENSVGAKIKKQHKVKSKSQSHCSSQKQQDGSNSEKDKGSPAKDYQDYAGIGPDSICLFAEQNSYEDLSKEICNTLTEDINYKLRYIIHNAIVKAKIQGREIITSEDIDEMFSNLKIDKVYGAPTNPNWLAFPDNSLYFLDDLKVSLLDIVEKECSYTQEGDIIIDQIWLPDGSDSEDDMEEHIEQFTHYFQTICEIIVGNNEDLRHQALLDISVNSNIGPVTDWFYNFCYFLLMKETYPDLSLKALELLQVLENSPLSSLHVSGKQLKLLSRIILQRLLGSVVDNIVLRPMCYTLSLMCLRSPLRKTVLDMIKNKIVLQETKLSLLTIIYFLGIDAIYEIFLPHINYFLTEDLKNDQTILSEILLNIYSVICKSFINEHIYVKFYDIYGNSLVPLNISNRTQENVSYKKAYENIPRQHVLVKKHITNTKICLFKTHRKFNYKNVYRKKQSLEDVFEIPHHNCPVKQKIDIHLNTLMVANCEPAKHLTVGKANLPLPVLKMKRRHACIDHSIFGYN</sequence>
<evidence type="ECO:0000256" key="3">
    <source>
        <dbReference type="ARBA" id="ARBA00023015"/>
    </source>
</evidence>
<dbReference type="InterPro" id="IPR037796">
    <property type="entry name" value="TAF6"/>
</dbReference>
<dbReference type="GO" id="GO:0005669">
    <property type="term" value="C:transcription factor TFIID complex"/>
    <property type="evidence" value="ECO:0007669"/>
    <property type="project" value="InterPro"/>
</dbReference>
<dbReference type="GO" id="GO:0003713">
    <property type="term" value="F:transcription coactivator activity"/>
    <property type="evidence" value="ECO:0007669"/>
    <property type="project" value="TreeGrafter"/>
</dbReference>
<keyword evidence="5" id="KW-0539">Nucleus</keyword>
<evidence type="ECO:0000256" key="6">
    <source>
        <dbReference type="ARBA" id="ARBA00040091"/>
    </source>
</evidence>
<evidence type="ECO:0000256" key="4">
    <source>
        <dbReference type="ARBA" id="ARBA00023163"/>
    </source>
</evidence>
<dbReference type="GO" id="GO:0016251">
    <property type="term" value="F:RNA polymerase II general transcription initiation factor activity"/>
    <property type="evidence" value="ECO:0007669"/>
    <property type="project" value="InterPro"/>
</dbReference>
<accession>A0A834I847</accession>
<dbReference type="GO" id="GO:0046695">
    <property type="term" value="C:SLIK (SAGA-like) complex"/>
    <property type="evidence" value="ECO:0007669"/>
    <property type="project" value="InterPro"/>
</dbReference>
<feature type="compositionally biased region" description="Low complexity" evidence="7">
    <location>
        <begin position="40"/>
        <end position="49"/>
    </location>
</feature>
<dbReference type="SUPFAM" id="SSF47113">
    <property type="entry name" value="Histone-fold"/>
    <property type="match status" value="1"/>
</dbReference>
<feature type="domain" description="TATA box binding protein associated factor (TAF) histone-like fold" evidence="8">
    <location>
        <begin position="74"/>
        <end position="130"/>
    </location>
</feature>
<evidence type="ECO:0000313" key="9">
    <source>
        <dbReference type="EMBL" id="KAF7268917.1"/>
    </source>
</evidence>
<dbReference type="GO" id="GO:0051123">
    <property type="term" value="P:RNA polymerase II preinitiation complex assembly"/>
    <property type="evidence" value="ECO:0007669"/>
    <property type="project" value="TreeGrafter"/>
</dbReference>
<keyword evidence="10" id="KW-1185">Reference proteome</keyword>
<organism evidence="9 10">
    <name type="scientific">Rhynchophorus ferrugineus</name>
    <name type="common">Red palm weevil</name>
    <name type="synonym">Curculio ferrugineus</name>
    <dbReference type="NCBI Taxonomy" id="354439"/>
    <lineage>
        <taxon>Eukaryota</taxon>
        <taxon>Metazoa</taxon>
        <taxon>Ecdysozoa</taxon>
        <taxon>Arthropoda</taxon>
        <taxon>Hexapoda</taxon>
        <taxon>Insecta</taxon>
        <taxon>Pterygota</taxon>
        <taxon>Neoptera</taxon>
        <taxon>Endopterygota</taxon>
        <taxon>Coleoptera</taxon>
        <taxon>Polyphaga</taxon>
        <taxon>Cucujiformia</taxon>
        <taxon>Curculionidae</taxon>
        <taxon>Dryophthorinae</taxon>
        <taxon>Rhynchophorus</taxon>
    </lineage>
</organism>
<reference evidence="9" key="1">
    <citation type="submission" date="2020-08" db="EMBL/GenBank/DDBJ databases">
        <title>Genome sequencing and assembly of the red palm weevil Rhynchophorus ferrugineus.</title>
        <authorList>
            <person name="Dias G.B."/>
            <person name="Bergman C.M."/>
            <person name="Manee M."/>
        </authorList>
    </citation>
    <scope>NUCLEOTIDE SEQUENCE</scope>
    <source>
        <strain evidence="9">AA-2017</strain>
        <tissue evidence="9">Whole larva</tissue>
    </source>
</reference>
<evidence type="ECO:0000256" key="7">
    <source>
        <dbReference type="SAM" id="MobiDB-lite"/>
    </source>
</evidence>